<reference evidence="1 2" key="1">
    <citation type="submission" date="2015-02" db="EMBL/GenBank/DDBJ databases">
        <authorList>
            <person name="Ju K.-S."/>
            <person name="Doroghazi J.R."/>
            <person name="Metcalf W."/>
        </authorList>
    </citation>
    <scope>NUCLEOTIDE SEQUENCE [LARGE SCALE GENOMIC DNA]</scope>
    <source>
        <strain evidence="1 2">NRRL ISP-5550</strain>
    </source>
</reference>
<dbReference type="Proteomes" id="UP000033551">
    <property type="component" value="Unassembled WGS sequence"/>
</dbReference>
<dbReference type="AlphaFoldDB" id="A0A0F4IFH1"/>
<comment type="caution">
    <text evidence="1">The sequence shown here is derived from an EMBL/GenBank/DDBJ whole genome shotgun (WGS) entry which is preliminary data.</text>
</comment>
<evidence type="ECO:0008006" key="3">
    <source>
        <dbReference type="Google" id="ProtNLM"/>
    </source>
</evidence>
<name>A0A0F4IFH1_9ACTN</name>
<keyword evidence="2" id="KW-1185">Reference proteome</keyword>
<accession>A0A0F4IFH1</accession>
<organism evidence="1 2">
    <name type="scientific">Streptomyces katrae</name>
    <dbReference type="NCBI Taxonomy" id="68223"/>
    <lineage>
        <taxon>Bacteria</taxon>
        <taxon>Bacillati</taxon>
        <taxon>Actinomycetota</taxon>
        <taxon>Actinomycetes</taxon>
        <taxon>Kitasatosporales</taxon>
        <taxon>Streptomycetaceae</taxon>
        <taxon>Streptomyces</taxon>
    </lineage>
</organism>
<sequence length="281" mass="30035">MALTINAVTIDNEDDINAVYRYDGFGTSWTQIQGPVTVTGTFGGGWGLLIGSADGDTADQEFSYNGNPFDWQFISAPAASFTVTDDTVYKKSADGNAVLQFDGFDDDARPLWSQIGNSVFEIVGGRFGLMAQMPNSIDGHAFLYSGTPGEWQHIGDKGGAYAVSSDTVYRTEPHGRTVFEYDGVGTSWTDVGSPPGGTTNIQAGGFGLIGSSFDAHGLFRYRGSPGSWERIGDFTISYAVTDDTVYRVGANGTVFQYDGSGMSWTSIGRPDRVFKLVAAGE</sequence>
<dbReference type="EMBL" id="JZWV01001553">
    <property type="protein sequence ID" value="KJY19406.1"/>
    <property type="molecule type" value="Genomic_DNA"/>
</dbReference>
<gene>
    <name evidence="1" type="ORF">VR44_39130</name>
</gene>
<dbReference type="PATRIC" id="fig|68223.7.peg.5589"/>
<protein>
    <recommendedName>
        <fullName evidence="3">Tachylectin 2 domain-containing protein</fullName>
    </recommendedName>
</protein>
<dbReference type="STRING" id="68223.GCA_002028425_03907"/>
<proteinExistence type="predicted"/>
<evidence type="ECO:0000313" key="1">
    <source>
        <dbReference type="EMBL" id="KJY19406.1"/>
    </source>
</evidence>
<evidence type="ECO:0000313" key="2">
    <source>
        <dbReference type="Proteomes" id="UP000033551"/>
    </source>
</evidence>